<dbReference type="HOGENOM" id="CLU_033789_0_1_0"/>
<name>F0SQR5_RUBBR</name>
<dbReference type="Proteomes" id="UP000006860">
    <property type="component" value="Chromosome"/>
</dbReference>
<accession>F0SQR5</accession>
<proteinExistence type="predicted"/>
<evidence type="ECO:0000313" key="2">
    <source>
        <dbReference type="Proteomes" id="UP000006860"/>
    </source>
</evidence>
<reference evidence="2" key="1">
    <citation type="submission" date="2011-02" db="EMBL/GenBank/DDBJ databases">
        <title>The complete genome of Planctomyces brasiliensis DSM 5305.</title>
        <authorList>
            <person name="Lucas S."/>
            <person name="Copeland A."/>
            <person name="Lapidus A."/>
            <person name="Bruce D."/>
            <person name="Goodwin L."/>
            <person name="Pitluck S."/>
            <person name="Kyrpides N."/>
            <person name="Mavromatis K."/>
            <person name="Pagani I."/>
            <person name="Ivanova N."/>
            <person name="Ovchinnikova G."/>
            <person name="Lu M."/>
            <person name="Detter J.C."/>
            <person name="Han C."/>
            <person name="Land M."/>
            <person name="Hauser L."/>
            <person name="Markowitz V."/>
            <person name="Cheng J.-F."/>
            <person name="Hugenholtz P."/>
            <person name="Woyke T."/>
            <person name="Wu D."/>
            <person name="Tindall B."/>
            <person name="Pomrenke H.G."/>
            <person name="Brambilla E."/>
            <person name="Klenk H.-P."/>
            <person name="Eisen J.A."/>
        </authorList>
    </citation>
    <scope>NUCLEOTIDE SEQUENCE [LARGE SCALE GENOMIC DNA]</scope>
    <source>
        <strain evidence="2">ATCC 49424 / DSM 5305 / JCM 21570 / NBRC 103401 / IFAM 1448</strain>
    </source>
</reference>
<dbReference type="eggNOG" id="COG4695">
    <property type="taxonomic scope" value="Bacteria"/>
</dbReference>
<dbReference type="STRING" id="756272.Plabr_1484"/>
<dbReference type="RefSeq" id="WP_013627823.1">
    <property type="nucleotide sequence ID" value="NC_015174.1"/>
</dbReference>
<organism evidence="1 2">
    <name type="scientific">Rubinisphaera brasiliensis (strain ATCC 49424 / DSM 5305 / JCM 21570 / IAM 15109 / NBRC 103401 / IFAM 1448)</name>
    <name type="common">Planctomyces brasiliensis</name>
    <dbReference type="NCBI Taxonomy" id="756272"/>
    <lineage>
        <taxon>Bacteria</taxon>
        <taxon>Pseudomonadati</taxon>
        <taxon>Planctomycetota</taxon>
        <taxon>Planctomycetia</taxon>
        <taxon>Planctomycetales</taxon>
        <taxon>Planctomycetaceae</taxon>
        <taxon>Rubinisphaera</taxon>
    </lineage>
</organism>
<dbReference type="NCBIfam" id="TIGR01537">
    <property type="entry name" value="portal_HK97"/>
    <property type="match status" value="1"/>
</dbReference>
<gene>
    <name evidence="1" type="ordered locus">Plabr_1484</name>
</gene>
<dbReference type="KEGG" id="pbs:Plabr_1484"/>
<dbReference type="EMBL" id="CP002546">
    <property type="protein sequence ID" value="ADY59095.1"/>
    <property type="molecule type" value="Genomic_DNA"/>
</dbReference>
<dbReference type="InterPro" id="IPR006427">
    <property type="entry name" value="Portal_HK97"/>
</dbReference>
<keyword evidence="2" id="KW-1185">Reference proteome</keyword>
<protein>
    <submittedName>
        <fullName evidence="1">Phage portal protein, HK97 family</fullName>
    </submittedName>
</protein>
<dbReference type="OrthoDB" id="9765386at2"/>
<dbReference type="AlphaFoldDB" id="F0SQR5"/>
<sequence>MFSWLFPTHTEKRSVPQAKLIHLGNHSDGSIIVTEDTSLQLVTVRSCVDLIAQTIATLSLHAFERKNGDRERTDQHPVARLVKTPNPMMTSIDWLECLMNRVLLYGNSFDFLDYSGGRPVGIYPLENNKVRIIRPNGELLYQVTINGVTRELEPYQILHCKGFSTNGVQGISPIAHASRVVASGLSMDRIQQRFFDNGSHLGGILKHPERLSEDARENLRNQIESKHRGVDNAFRFMILQEGMDYAPLGLPQDQAQFVEQRKLNTLDILRIFHVPSHMMAVTEGSMSFASVEHMGISFYRNTIRPWIKKLEAEFNHKLWQIAEQDRFYLEFDPASLLRGDQASEDTSFSTGWQWGWYSVNEIRRKKNMSPIEGGDDHYRPLNYTPINSTIGETTPDTETEDREIDLSEIVTDAQKRVITKEIKAIQRAVKKYEPAEFMSWAAEFYDGHQETVRSTFSPVMRANGNDHEIDTFAARHCNEHLQQLSMACWTDEPVAAVEHLLEQWSNQ</sequence>
<dbReference type="InterPro" id="IPR006944">
    <property type="entry name" value="Phage/GTA_portal"/>
</dbReference>
<evidence type="ECO:0000313" key="1">
    <source>
        <dbReference type="EMBL" id="ADY59095.1"/>
    </source>
</evidence>
<dbReference type="Pfam" id="PF04860">
    <property type="entry name" value="Phage_portal"/>
    <property type="match status" value="1"/>
</dbReference>